<keyword evidence="2" id="KW-1185">Reference proteome</keyword>
<accession>I5C5J1</accession>
<reference evidence="1 2" key="1">
    <citation type="submission" date="2012-05" db="EMBL/GenBank/DDBJ databases">
        <title>Genome sequence of Nitritalea halalkaliphila LW7.</title>
        <authorList>
            <person name="Jangir P.K."/>
            <person name="Singh A."/>
            <person name="Shivaji S."/>
            <person name="Sharma R."/>
        </authorList>
    </citation>
    <scope>NUCLEOTIDE SEQUENCE [LARGE SCALE GENOMIC DNA]</scope>
    <source>
        <strain evidence="1 2">LW7</strain>
    </source>
</reference>
<dbReference type="AlphaFoldDB" id="I5C5J1"/>
<protein>
    <submittedName>
        <fullName evidence="1">Uncharacterized protein</fullName>
    </submittedName>
</protein>
<dbReference type="EMBL" id="AJYA01000016">
    <property type="protein sequence ID" value="EIM77093.1"/>
    <property type="molecule type" value="Genomic_DNA"/>
</dbReference>
<evidence type="ECO:0000313" key="2">
    <source>
        <dbReference type="Proteomes" id="UP000005551"/>
    </source>
</evidence>
<organism evidence="1 2">
    <name type="scientific">Nitritalea halalkaliphila LW7</name>
    <dbReference type="NCBI Taxonomy" id="1189621"/>
    <lineage>
        <taxon>Bacteria</taxon>
        <taxon>Pseudomonadati</taxon>
        <taxon>Bacteroidota</taxon>
        <taxon>Cytophagia</taxon>
        <taxon>Cytophagales</taxon>
        <taxon>Cyclobacteriaceae</taxon>
        <taxon>Nitritalea</taxon>
    </lineage>
</organism>
<name>I5C5J1_9BACT</name>
<proteinExistence type="predicted"/>
<dbReference type="Proteomes" id="UP000005551">
    <property type="component" value="Unassembled WGS sequence"/>
</dbReference>
<evidence type="ECO:0000313" key="1">
    <source>
        <dbReference type="EMBL" id="EIM77093.1"/>
    </source>
</evidence>
<gene>
    <name evidence="1" type="ORF">A3SI_07264</name>
</gene>
<comment type="caution">
    <text evidence="1">The sequence shown here is derived from an EMBL/GenBank/DDBJ whole genome shotgun (WGS) entry which is preliminary data.</text>
</comment>
<dbReference type="STRING" id="1189621.A3SI_07264"/>
<sequence>MAIVAAEVAFFWVFAGVGEGIGFLDRKTIQLCTKQASGARSISFKHEGEAISTQRFFGVVCL</sequence>